<evidence type="ECO:0000313" key="2">
    <source>
        <dbReference type="Proteomes" id="UP001190700"/>
    </source>
</evidence>
<dbReference type="Proteomes" id="UP001190700">
    <property type="component" value="Unassembled WGS sequence"/>
</dbReference>
<gene>
    <name evidence="1" type="ORF">CYMTET_9304</name>
</gene>
<keyword evidence="2" id="KW-1185">Reference proteome</keyword>
<name>A0AAE0GT17_9CHLO</name>
<dbReference type="EMBL" id="LGRX02003082">
    <property type="protein sequence ID" value="KAK3282981.1"/>
    <property type="molecule type" value="Genomic_DNA"/>
</dbReference>
<accession>A0AAE0GT17</accession>
<evidence type="ECO:0000313" key="1">
    <source>
        <dbReference type="EMBL" id="KAK3282981.1"/>
    </source>
</evidence>
<comment type="caution">
    <text evidence="1">The sequence shown here is derived from an EMBL/GenBank/DDBJ whole genome shotgun (WGS) entry which is preliminary data.</text>
</comment>
<proteinExistence type="predicted"/>
<dbReference type="AlphaFoldDB" id="A0AAE0GT17"/>
<organism evidence="1 2">
    <name type="scientific">Cymbomonas tetramitiformis</name>
    <dbReference type="NCBI Taxonomy" id="36881"/>
    <lineage>
        <taxon>Eukaryota</taxon>
        <taxon>Viridiplantae</taxon>
        <taxon>Chlorophyta</taxon>
        <taxon>Pyramimonadophyceae</taxon>
        <taxon>Pyramimonadales</taxon>
        <taxon>Pyramimonadaceae</taxon>
        <taxon>Cymbomonas</taxon>
    </lineage>
</organism>
<reference evidence="1 2" key="1">
    <citation type="journal article" date="2015" name="Genome Biol. Evol.">
        <title>Comparative Genomics of a Bacterivorous Green Alga Reveals Evolutionary Causalities and Consequences of Phago-Mixotrophic Mode of Nutrition.</title>
        <authorList>
            <person name="Burns J.A."/>
            <person name="Paasch A."/>
            <person name="Narechania A."/>
            <person name="Kim E."/>
        </authorList>
    </citation>
    <scope>NUCLEOTIDE SEQUENCE [LARGE SCALE GENOMIC DNA]</scope>
    <source>
        <strain evidence="1 2">PLY_AMNH</strain>
    </source>
</reference>
<sequence>MTSWLILVQNNNAAKHLWNSFTNSAMNVLGDATTRKMRTLYEADPLLLEVSFAAGYGGTLAMLKTTYELEGDRLEIHLVYRREEALRAFGRSLLDELEPLLSTHGNALREYAVRELMLGYTYLENRLTGMCDSPFDCTHAYLVCELMQLFDPSYVAEHAATIDSLWVQRLVAVVPIARADGGKLVATLEGELAAYL</sequence>
<protein>
    <submittedName>
        <fullName evidence="1">Uncharacterized protein</fullName>
    </submittedName>
</protein>